<gene>
    <name evidence="3" type="ORF">VNO77_43606</name>
</gene>
<dbReference type="AlphaFoldDB" id="A0AAN9JWI7"/>
<dbReference type="PANTHER" id="PTHR38926:SF2">
    <property type="entry name" value="F-BOX_LRR-REPEAT PROTEIN 21-RELATED"/>
    <property type="match status" value="1"/>
</dbReference>
<dbReference type="PANTHER" id="PTHR38926">
    <property type="entry name" value="F-BOX DOMAIN CONTAINING PROTEIN, EXPRESSED"/>
    <property type="match status" value="1"/>
</dbReference>
<evidence type="ECO:0000256" key="1">
    <source>
        <dbReference type="SAM" id="MobiDB-lite"/>
    </source>
</evidence>
<dbReference type="PROSITE" id="PS50181">
    <property type="entry name" value="FBOX"/>
    <property type="match status" value="1"/>
</dbReference>
<feature type="region of interest" description="Disordered" evidence="1">
    <location>
        <begin position="1"/>
        <end position="20"/>
    </location>
</feature>
<evidence type="ECO:0000259" key="2">
    <source>
        <dbReference type="PROSITE" id="PS50181"/>
    </source>
</evidence>
<dbReference type="InterPro" id="IPR036047">
    <property type="entry name" value="F-box-like_dom_sf"/>
</dbReference>
<sequence length="106" mass="12483">MAMCSSSVKQEEEQNTTRPNWLELPRDVTEKILNNLDPIEILMSARFVCPLWWNICEEPLMWRTIHMPDPDALSYSLRYKIEKICRHAIDLSRGRLQDFSIQGCCL</sequence>
<evidence type="ECO:0000313" key="4">
    <source>
        <dbReference type="Proteomes" id="UP001367508"/>
    </source>
</evidence>
<dbReference type="Pfam" id="PF00646">
    <property type="entry name" value="F-box"/>
    <property type="match status" value="1"/>
</dbReference>
<dbReference type="Gene3D" id="1.20.1280.50">
    <property type="match status" value="1"/>
</dbReference>
<proteinExistence type="predicted"/>
<name>A0AAN9JWI7_CANGL</name>
<organism evidence="3 4">
    <name type="scientific">Canavalia gladiata</name>
    <name type="common">Sword bean</name>
    <name type="synonym">Dolichos gladiatus</name>
    <dbReference type="NCBI Taxonomy" id="3824"/>
    <lineage>
        <taxon>Eukaryota</taxon>
        <taxon>Viridiplantae</taxon>
        <taxon>Streptophyta</taxon>
        <taxon>Embryophyta</taxon>
        <taxon>Tracheophyta</taxon>
        <taxon>Spermatophyta</taxon>
        <taxon>Magnoliopsida</taxon>
        <taxon>eudicotyledons</taxon>
        <taxon>Gunneridae</taxon>
        <taxon>Pentapetalae</taxon>
        <taxon>rosids</taxon>
        <taxon>fabids</taxon>
        <taxon>Fabales</taxon>
        <taxon>Fabaceae</taxon>
        <taxon>Papilionoideae</taxon>
        <taxon>50 kb inversion clade</taxon>
        <taxon>NPAAA clade</taxon>
        <taxon>indigoferoid/millettioid clade</taxon>
        <taxon>Phaseoleae</taxon>
        <taxon>Canavalia</taxon>
    </lineage>
</organism>
<reference evidence="3 4" key="1">
    <citation type="submission" date="2024-01" db="EMBL/GenBank/DDBJ databases">
        <title>The genomes of 5 underutilized Papilionoideae crops provide insights into root nodulation and disease resistanc.</title>
        <authorList>
            <person name="Jiang F."/>
        </authorList>
    </citation>
    <scope>NUCLEOTIDE SEQUENCE [LARGE SCALE GENOMIC DNA]</scope>
    <source>
        <strain evidence="3">LVBAO_FW01</strain>
        <tissue evidence="3">Leaves</tissue>
    </source>
</reference>
<dbReference type="Proteomes" id="UP001367508">
    <property type="component" value="Unassembled WGS sequence"/>
</dbReference>
<dbReference type="SUPFAM" id="SSF81383">
    <property type="entry name" value="F-box domain"/>
    <property type="match status" value="1"/>
</dbReference>
<comment type="caution">
    <text evidence="3">The sequence shown here is derived from an EMBL/GenBank/DDBJ whole genome shotgun (WGS) entry which is preliminary data.</text>
</comment>
<protein>
    <recommendedName>
        <fullName evidence="2">F-box domain-containing protein</fullName>
    </recommendedName>
</protein>
<accession>A0AAN9JWI7</accession>
<feature type="domain" description="F-box" evidence="2">
    <location>
        <begin position="18"/>
        <end position="65"/>
    </location>
</feature>
<dbReference type="CDD" id="cd22164">
    <property type="entry name" value="F-box_AtSKIP19-like"/>
    <property type="match status" value="1"/>
</dbReference>
<dbReference type="InterPro" id="IPR001810">
    <property type="entry name" value="F-box_dom"/>
</dbReference>
<dbReference type="EMBL" id="JAYMYQ010000011">
    <property type="protein sequence ID" value="KAK7305696.1"/>
    <property type="molecule type" value="Genomic_DNA"/>
</dbReference>
<keyword evidence="4" id="KW-1185">Reference proteome</keyword>
<evidence type="ECO:0000313" key="3">
    <source>
        <dbReference type="EMBL" id="KAK7305696.1"/>
    </source>
</evidence>